<protein>
    <submittedName>
        <fullName evidence="2">Uncharacterized protein</fullName>
    </submittedName>
</protein>
<dbReference type="Proteomes" id="UP000887576">
    <property type="component" value="Unplaced"/>
</dbReference>
<evidence type="ECO:0000313" key="1">
    <source>
        <dbReference type="Proteomes" id="UP000887576"/>
    </source>
</evidence>
<sequence length="420" mass="48377">MNRIKGVWEFDVKELSKSKCLTKEVKSNGRCFYLKAIVKRGMVSCGINADFVFKANGTLQIEKMKDIKYLPCHELDYGVYDMIDIKRLRKTCRLSYDLKVRYDCKDRRRRHSSRRSQSFHSKEALEPIVDLKTETYHRLGQKLKIVWPVPIQQIFEESFIQTEKEKLSEFPDTQWWIELHRKDSQWALRFYVEEPNAKLFGQFKTNLDPSDYNFEPVFRCPDGTCSVSSFLAICPERLSTERSGVFVISLRMTIEKNESATTAPDFQIMPLLAANQLEITRVALYGWTNGKNELVENIAEDDYCYQCFLRSKLGVFTTDGLLLPFSVGTIANILHFVRSGFLIPGRQCDHREFLDAIETFDITATEEHLQAIVFNHLKTMPVTSKTPFAVSSGAAASNSPEVPDSTCRNVCVKQEVVENF</sequence>
<name>A0AC34Q9X9_9BILA</name>
<reference evidence="2" key="1">
    <citation type="submission" date="2022-11" db="UniProtKB">
        <authorList>
            <consortium name="WormBaseParasite"/>
        </authorList>
    </citation>
    <scope>IDENTIFICATION</scope>
</reference>
<proteinExistence type="predicted"/>
<accession>A0AC34Q9X9</accession>
<dbReference type="WBParaSite" id="JU765_v2.g14520.t1">
    <property type="protein sequence ID" value="JU765_v2.g14520.t1"/>
    <property type="gene ID" value="JU765_v2.g14520"/>
</dbReference>
<organism evidence="1 2">
    <name type="scientific">Panagrolaimus sp. JU765</name>
    <dbReference type="NCBI Taxonomy" id="591449"/>
    <lineage>
        <taxon>Eukaryota</taxon>
        <taxon>Metazoa</taxon>
        <taxon>Ecdysozoa</taxon>
        <taxon>Nematoda</taxon>
        <taxon>Chromadorea</taxon>
        <taxon>Rhabditida</taxon>
        <taxon>Tylenchina</taxon>
        <taxon>Panagrolaimomorpha</taxon>
        <taxon>Panagrolaimoidea</taxon>
        <taxon>Panagrolaimidae</taxon>
        <taxon>Panagrolaimus</taxon>
    </lineage>
</organism>
<evidence type="ECO:0000313" key="2">
    <source>
        <dbReference type="WBParaSite" id="JU765_v2.g14520.t1"/>
    </source>
</evidence>